<evidence type="ECO:0000313" key="1">
    <source>
        <dbReference type="EMBL" id="NMO05310.1"/>
    </source>
</evidence>
<dbReference type="InterPro" id="IPR035959">
    <property type="entry name" value="RutC-like_sf"/>
</dbReference>
<dbReference type="CDD" id="cd00448">
    <property type="entry name" value="YjgF_YER057c_UK114_family"/>
    <property type="match status" value="1"/>
</dbReference>
<dbReference type="PANTHER" id="PTHR43857:SF1">
    <property type="entry name" value="YJGH FAMILY PROTEIN"/>
    <property type="match status" value="1"/>
</dbReference>
<evidence type="ECO:0000313" key="2">
    <source>
        <dbReference type="Proteomes" id="UP000550729"/>
    </source>
</evidence>
<name>A0A848L2R5_9ACTN</name>
<protein>
    <submittedName>
        <fullName evidence="1">RidA family protein</fullName>
    </submittedName>
</protein>
<dbReference type="PANTHER" id="PTHR43857">
    <property type="entry name" value="BLR7761 PROTEIN"/>
    <property type="match status" value="1"/>
</dbReference>
<dbReference type="Proteomes" id="UP000550729">
    <property type="component" value="Unassembled WGS sequence"/>
</dbReference>
<reference evidence="1 2" key="1">
    <citation type="submission" date="2020-04" db="EMBL/GenBank/DDBJ databases">
        <title>Gordonia sp. nov. TBRC 11910.</title>
        <authorList>
            <person name="Suriyachadkun C."/>
        </authorList>
    </citation>
    <scope>NUCLEOTIDE SEQUENCE [LARGE SCALE GENOMIC DNA]</scope>
    <source>
        <strain evidence="1 2">TBRC 11910</strain>
    </source>
</reference>
<dbReference type="Pfam" id="PF01042">
    <property type="entry name" value="Ribonuc_L-PSP"/>
    <property type="match status" value="1"/>
</dbReference>
<dbReference type="RefSeq" id="WP_170197814.1">
    <property type="nucleotide sequence ID" value="NZ_JABBNB010000079.1"/>
</dbReference>
<dbReference type="AlphaFoldDB" id="A0A848L2R5"/>
<organism evidence="1 2">
    <name type="scientific">Gordonia asplenii</name>
    <dbReference type="NCBI Taxonomy" id="2725283"/>
    <lineage>
        <taxon>Bacteria</taxon>
        <taxon>Bacillati</taxon>
        <taxon>Actinomycetota</taxon>
        <taxon>Actinomycetes</taxon>
        <taxon>Mycobacteriales</taxon>
        <taxon>Gordoniaceae</taxon>
        <taxon>Gordonia</taxon>
    </lineage>
</organism>
<dbReference type="EMBL" id="JABBNB010000079">
    <property type="protein sequence ID" value="NMO05310.1"/>
    <property type="molecule type" value="Genomic_DNA"/>
</dbReference>
<proteinExistence type="predicted"/>
<accession>A0A848L2R5</accession>
<dbReference type="SUPFAM" id="SSF55298">
    <property type="entry name" value="YjgF-like"/>
    <property type="match status" value="1"/>
</dbReference>
<sequence>MTIELLRPAGLVRSPAFSHIAVIPPGATTIIVGGQNAVDADGTLVGPDDVAAQVRKVMSNLITALDAAGAGLQHVVHISLVLAPGVDITAGYGAAVETLGTLETPPLVSALFAELGVPGALVELSATAAIMR</sequence>
<gene>
    <name evidence="1" type="ORF">HH308_29255</name>
</gene>
<comment type="caution">
    <text evidence="1">The sequence shown here is derived from an EMBL/GenBank/DDBJ whole genome shotgun (WGS) entry which is preliminary data.</text>
</comment>
<dbReference type="Gene3D" id="3.30.1330.40">
    <property type="entry name" value="RutC-like"/>
    <property type="match status" value="1"/>
</dbReference>
<keyword evidence="2" id="KW-1185">Reference proteome</keyword>
<dbReference type="InterPro" id="IPR006175">
    <property type="entry name" value="YjgF/YER057c/UK114"/>
</dbReference>